<dbReference type="SUPFAM" id="SSF49879">
    <property type="entry name" value="SMAD/FHA domain"/>
    <property type="match status" value="1"/>
</dbReference>
<evidence type="ECO:0000259" key="2">
    <source>
        <dbReference type="PROSITE" id="PS50006"/>
    </source>
</evidence>
<evidence type="ECO:0000256" key="1">
    <source>
        <dbReference type="SAM" id="MobiDB-lite"/>
    </source>
</evidence>
<dbReference type="InterPro" id="IPR008984">
    <property type="entry name" value="SMAD_FHA_dom_sf"/>
</dbReference>
<keyword evidence="4" id="KW-1185">Reference proteome</keyword>
<dbReference type="InterPro" id="IPR000253">
    <property type="entry name" value="FHA_dom"/>
</dbReference>
<feature type="region of interest" description="Disordered" evidence="1">
    <location>
        <begin position="169"/>
        <end position="258"/>
    </location>
</feature>
<dbReference type="OrthoDB" id="240081at2759"/>
<evidence type="ECO:0000313" key="3">
    <source>
        <dbReference type="EMBL" id="ORC93520.1"/>
    </source>
</evidence>
<dbReference type="Proteomes" id="UP000192257">
    <property type="component" value="Unassembled WGS sequence"/>
</dbReference>
<protein>
    <recommendedName>
        <fullName evidence="2">FHA domain-containing protein</fullName>
    </recommendedName>
</protein>
<dbReference type="Gene3D" id="2.60.200.20">
    <property type="match status" value="1"/>
</dbReference>
<dbReference type="PROSITE" id="PS50006">
    <property type="entry name" value="FHA_DOMAIN"/>
    <property type="match status" value="1"/>
</dbReference>
<dbReference type="Pfam" id="PF00498">
    <property type="entry name" value="FHA"/>
    <property type="match status" value="1"/>
</dbReference>
<feature type="compositionally biased region" description="Low complexity" evidence="1">
    <location>
        <begin position="235"/>
        <end position="245"/>
    </location>
</feature>
<dbReference type="VEuPathDB" id="TriTrypDB:TM35_000013970"/>
<proteinExistence type="predicted"/>
<gene>
    <name evidence="3" type="ORF">TM35_000013970</name>
</gene>
<comment type="caution">
    <text evidence="3">The sequence shown here is derived from an EMBL/GenBank/DDBJ whole genome shotgun (WGS) entry which is preliminary data.</text>
</comment>
<dbReference type="GeneID" id="39980858"/>
<dbReference type="EMBL" id="NBCO01000001">
    <property type="protein sequence ID" value="ORC93520.1"/>
    <property type="molecule type" value="Genomic_DNA"/>
</dbReference>
<organism evidence="3 4">
    <name type="scientific">Trypanosoma theileri</name>
    <dbReference type="NCBI Taxonomy" id="67003"/>
    <lineage>
        <taxon>Eukaryota</taxon>
        <taxon>Discoba</taxon>
        <taxon>Euglenozoa</taxon>
        <taxon>Kinetoplastea</taxon>
        <taxon>Metakinetoplastina</taxon>
        <taxon>Trypanosomatida</taxon>
        <taxon>Trypanosomatidae</taxon>
        <taxon>Trypanosoma</taxon>
    </lineage>
</organism>
<dbReference type="AlphaFoldDB" id="A0A1X0PAN9"/>
<sequence>MVSSGKWLLERSDGFVVEIKDPDVSVFFGRDKKLPQSQRIDDKYISRHHFVVELKPPSLFIRQLGKNPTFYSKEFLQLPPSSDTKNKNLEFRPSCDNLEKVDNVVVSENNIVLVPCEVKGESKSLTGGKEKKLEPCTLHFPEELRLPEFTVRYIVSNLNKNEETTPKAIPIVPLNYHNNSEDEDEDEKESGEKLAAARSCRGILDAVLHEQEQKEKEKENLEKNQKEEGGDHNNNDNNNNQNNGEEGIEREKKIPRME</sequence>
<feature type="domain" description="FHA" evidence="2">
    <location>
        <begin position="26"/>
        <end position="76"/>
    </location>
</feature>
<accession>A0A1X0PAN9</accession>
<name>A0A1X0PAN9_9TRYP</name>
<feature type="compositionally biased region" description="Basic and acidic residues" evidence="1">
    <location>
        <begin position="247"/>
        <end position="258"/>
    </location>
</feature>
<feature type="compositionally biased region" description="Basic and acidic residues" evidence="1">
    <location>
        <begin position="207"/>
        <end position="234"/>
    </location>
</feature>
<evidence type="ECO:0000313" key="4">
    <source>
        <dbReference type="Proteomes" id="UP000192257"/>
    </source>
</evidence>
<dbReference type="RefSeq" id="XP_028887586.1">
    <property type="nucleotide sequence ID" value="XM_029021078.1"/>
</dbReference>
<reference evidence="3 4" key="1">
    <citation type="submission" date="2017-03" db="EMBL/GenBank/DDBJ databases">
        <title>An alternative strategy for trypanosome survival in the mammalian bloodstream revealed through genome and transcriptome analysis of the ubiquitous bovine parasite Trypanosoma (Megatrypanum) theileri.</title>
        <authorList>
            <person name="Kelly S."/>
            <person name="Ivens A."/>
            <person name="Mott A."/>
            <person name="O'Neill E."/>
            <person name="Emms D."/>
            <person name="Macleod O."/>
            <person name="Voorheis P."/>
            <person name="Matthews J."/>
            <person name="Matthews K."/>
            <person name="Carrington M."/>
        </authorList>
    </citation>
    <scope>NUCLEOTIDE SEQUENCE [LARGE SCALE GENOMIC DNA]</scope>
    <source>
        <strain evidence="3">Edinburgh</strain>
    </source>
</reference>